<feature type="repeat" description="Pumilio" evidence="5">
    <location>
        <begin position="400"/>
        <end position="435"/>
    </location>
</feature>
<feature type="domain" description="PUM-HD" evidence="7">
    <location>
        <begin position="374"/>
        <end position="716"/>
    </location>
</feature>
<feature type="repeat" description="Pumilio" evidence="5">
    <location>
        <begin position="653"/>
        <end position="690"/>
    </location>
</feature>
<dbReference type="SMART" id="SM00025">
    <property type="entry name" value="Pumilio"/>
    <property type="match status" value="8"/>
</dbReference>
<dbReference type="CDD" id="cd07920">
    <property type="entry name" value="Pumilio"/>
    <property type="match status" value="1"/>
</dbReference>
<dbReference type="GO" id="GO:0006417">
    <property type="term" value="P:regulation of translation"/>
    <property type="evidence" value="ECO:0007669"/>
    <property type="project" value="UniProtKB-KW"/>
</dbReference>
<evidence type="ECO:0000259" key="7">
    <source>
        <dbReference type="PROSITE" id="PS50303"/>
    </source>
</evidence>
<proteinExistence type="predicted"/>
<feature type="compositionally biased region" description="Polar residues" evidence="6">
    <location>
        <begin position="161"/>
        <end position="189"/>
    </location>
</feature>
<dbReference type="GO" id="GO:0005737">
    <property type="term" value="C:cytoplasm"/>
    <property type="evidence" value="ECO:0007669"/>
    <property type="project" value="TreeGrafter"/>
</dbReference>
<keyword evidence="2" id="KW-0810">Translation regulation</keyword>
<keyword evidence="1" id="KW-0677">Repeat</keyword>
<dbReference type="SUPFAM" id="SSF48371">
    <property type="entry name" value="ARM repeat"/>
    <property type="match status" value="1"/>
</dbReference>
<reference evidence="8 9" key="1">
    <citation type="submission" date="2019-06" db="EMBL/GenBank/DDBJ databases">
        <title>A chromosomal-level reference genome of Carpinus fangiana (Coryloideae, Betulaceae).</title>
        <authorList>
            <person name="Yang X."/>
            <person name="Wang Z."/>
            <person name="Zhang L."/>
            <person name="Hao G."/>
            <person name="Liu J."/>
            <person name="Yang Y."/>
        </authorList>
    </citation>
    <scope>NUCLEOTIDE SEQUENCE [LARGE SCALE GENOMIC DNA]</scope>
    <source>
        <strain evidence="8">Cfa_2016G</strain>
        <tissue evidence="8">Leaf</tissue>
    </source>
</reference>
<dbReference type="InterPro" id="IPR033712">
    <property type="entry name" value="Pumilio_RNA-bd"/>
</dbReference>
<feature type="repeat" description="Pumilio" evidence="5">
    <location>
        <begin position="509"/>
        <end position="544"/>
    </location>
</feature>
<organism evidence="8 9">
    <name type="scientific">Carpinus fangiana</name>
    <dbReference type="NCBI Taxonomy" id="176857"/>
    <lineage>
        <taxon>Eukaryota</taxon>
        <taxon>Viridiplantae</taxon>
        <taxon>Streptophyta</taxon>
        <taxon>Embryophyta</taxon>
        <taxon>Tracheophyta</taxon>
        <taxon>Spermatophyta</taxon>
        <taxon>Magnoliopsida</taxon>
        <taxon>eudicotyledons</taxon>
        <taxon>Gunneridae</taxon>
        <taxon>Pentapetalae</taxon>
        <taxon>rosids</taxon>
        <taxon>fabids</taxon>
        <taxon>Fagales</taxon>
        <taxon>Betulaceae</taxon>
        <taxon>Carpinus</taxon>
    </lineage>
</organism>
<dbReference type="InterPro" id="IPR033133">
    <property type="entry name" value="PUM-HD"/>
</dbReference>
<dbReference type="Pfam" id="PF00806">
    <property type="entry name" value="PUF"/>
    <property type="match status" value="8"/>
</dbReference>
<feature type="compositionally biased region" description="Polar residues" evidence="6">
    <location>
        <begin position="236"/>
        <end position="277"/>
    </location>
</feature>
<evidence type="ECO:0000256" key="3">
    <source>
        <dbReference type="ARBA" id="ARBA00022884"/>
    </source>
</evidence>
<evidence type="ECO:0000313" key="8">
    <source>
        <dbReference type="EMBL" id="KAB8760580.1"/>
    </source>
</evidence>
<evidence type="ECO:0000256" key="5">
    <source>
        <dbReference type="PROSITE-ProRule" id="PRU00317"/>
    </source>
</evidence>
<protein>
    <recommendedName>
        <fullName evidence="7">PUM-HD domain-containing protein</fullName>
    </recommendedName>
</protein>
<comment type="function">
    <text evidence="4">Sequence-specific RNA-binding protein that regulates translation and mRNA stability by binding the 3'-UTR of target mRNAs.</text>
</comment>
<dbReference type="PANTHER" id="PTHR12537">
    <property type="entry name" value="RNA BINDING PROTEIN PUMILIO-RELATED"/>
    <property type="match status" value="1"/>
</dbReference>
<dbReference type="PROSITE" id="PS50302">
    <property type="entry name" value="PUM"/>
    <property type="match status" value="8"/>
</dbReference>
<evidence type="ECO:0000256" key="2">
    <source>
        <dbReference type="ARBA" id="ARBA00022845"/>
    </source>
</evidence>
<keyword evidence="9" id="KW-1185">Reference proteome</keyword>
<feature type="region of interest" description="Disordered" evidence="6">
    <location>
        <begin position="706"/>
        <end position="823"/>
    </location>
</feature>
<keyword evidence="3" id="KW-0694">RNA-binding</keyword>
<dbReference type="EMBL" id="VIBQ01000100">
    <property type="protein sequence ID" value="KAB8760580.1"/>
    <property type="molecule type" value="Genomic_DNA"/>
</dbReference>
<feature type="repeat" description="Pumilio" evidence="5">
    <location>
        <begin position="436"/>
        <end position="471"/>
    </location>
</feature>
<dbReference type="Proteomes" id="UP000327013">
    <property type="component" value="Unassembled WGS sequence"/>
</dbReference>
<feature type="compositionally biased region" description="Low complexity" evidence="6">
    <location>
        <begin position="105"/>
        <end position="120"/>
    </location>
</feature>
<feature type="repeat" description="Pumilio" evidence="5">
    <location>
        <begin position="472"/>
        <end position="508"/>
    </location>
</feature>
<dbReference type="PROSITE" id="PS50303">
    <property type="entry name" value="PUM_HD"/>
    <property type="match status" value="1"/>
</dbReference>
<accession>A0A5N6L4H9</accession>
<comment type="caution">
    <text evidence="8">The sequence shown here is derived from an EMBL/GenBank/DDBJ whole genome shotgun (WGS) entry which is preliminary data.</text>
</comment>
<dbReference type="InterPro" id="IPR016024">
    <property type="entry name" value="ARM-type_fold"/>
</dbReference>
<dbReference type="Gene3D" id="1.25.10.10">
    <property type="entry name" value="Leucine-rich Repeat Variant"/>
    <property type="match status" value="1"/>
</dbReference>
<dbReference type="FunFam" id="1.25.10.10:FF:000237">
    <property type="entry name" value="Pumilio homolog 9"/>
    <property type="match status" value="1"/>
</dbReference>
<feature type="region of interest" description="Disordered" evidence="6">
    <location>
        <begin position="202"/>
        <end position="281"/>
    </location>
</feature>
<feature type="compositionally biased region" description="Polar residues" evidence="6">
    <location>
        <begin position="720"/>
        <end position="770"/>
    </location>
</feature>
<name>A0A5N6L4H9_9ROSI</name>
<evidence type="ECO:0000256" key="6">
    <source>
        <dbReference type="SAM" id="MobiDB-lite"/>
    </source>
</evidence>
<feature type="repeat" description="Pumilio" evidence="5">
    <location>
        <begin position="545"/>
        <end position="580"/>
    </location>
</feature>
<feature type="repeat" description="Pumilio" evidence="5">
    <location>
        <begin position="581"/>
        <end position="616"/>
    </location>
</feature>
<evidence type="ECO:0000256" key="4">
    <source>
        <dbReference type="ARBA" id="ARBA00058490"/>
    </source>
</evidence>
<dbReference type="PANTHER" id="PTHR12537:SF13">
    <property type="entry name" value="PUMILIO HOMOLOGY DOMAIN FAMILY MEMBER 4"/>
    <property type="match status" value="1"/>
</dbReference>
<evidence type="ECO:0000256" key="1">
    <source>
        <dbReference type="ARBA" id="ARBA00022737"/>
    </source>
</evidence>
<feature type="repeat" description="Pumilio" evidence="5">
    <location>
        <begin position="617"/>
        <end position="652"/>
    </location>
</feature>
<dbReference type="InterPro" id="IPR001313">
    <property type="entry name" value="Pumilio_RNA-bd_rpt"/>
</dbReference>
<dbReference type="AlphaFoldDB" id="A0A5N6L4H9"/>
<gene>
    <name evidence="8" type="ORF">FH972_026572</name>
</gene>
<dbReference type="OrthoDB" id="668540at2759"/>
<dbReference type="InterPro" id="IPR011989">
    <property type="entry name" value="ARM-like"/>
</dbReference>
<evidence type="ECO:0000313" key="9">
    <source>
        <dbReference type="Proteomes" id="UP000327013"/>
    </source>
</evidence>
<feature type="compositionally biased region" description="Low complexity" evidence="6">
    <location>
        <begin position="771"/>
        <end position="784"/>
    </location>
</feature>
<feature type="compositionally biased region" description="Polar residues" evidence="6">
    <location>
        <begin position="125"/>
        <end position="146"/>
    </location>
</feature>
<feature type="region of interest" description="Disordered" evidence="6">
    <location>
        <begin position="97"/>
        <end position="190"/>
    </location>
</feature>
<dbReference type="GO" id="GO:0003729">
    <property type="term" value="F:mRNA binding"/>
    <property type="evidence" value="ECO:0007669"/>
    <property type="project" value="TreeGrafter"/>
</dbReference>
<sequence>MPVTRRDRNGVDLSATIGPVNTTAFLFGDENEKATNNHPNPQGNRSSAVRGGFLQMNTNDDKFPVLIRRENDGKLQLPPSSNALDLASSEIAEQDKTVNGWHNFNSRSQQSQSSTMNRNSGTLGGTSSPPHASTQPNSSGEVTPTKLNRHSMGPRIGSAPKLQSSYSTNDIPTVKSTTGSSSYSQNVSTAEERLHNHNASLGRIPRGAIGSNRTSRDFNKDFSQSPELRHEDPIPTMQTVLQGSASNFGSSNPTPSTTGVSSPETTTASLTSPSSFTAPAPAGLNNANPTFYGGYGVQPGLAQAGLNGNNNGMMGLNAMMGSMNMGIGQNMQGQWNNPNGQFMAGPSSFTPAFNPTAYGGQYPGQNQQGRFVDSQARVMQQRRNQSGEDNARFANVALENLQGEIYGLCKDQHGCRYLQKKLEEGKPEQVQMIFDETKTYMIDLMTDPFGNYLCQKLLEQTNDDQRTVLINNAAPNMVRIALNQHGTRALQKMIEFVSTPAQVQTVIMALRDQVVPMIQDLNGNHVIQKCLNRLSSEDAQFIFDAVASHCVVVGTHRHGCCVIQRCIDHASGNQKAQLVAAITASSYPLVQDPFGNYVLQYIFDQGESSFSQPLCRTFLGSIAMLSKQKFSSNVIEKCIRIADTDLKHDMIEEIINCPDFDRLVDDAFANYVVQTAWDYANTEDEERLAERIRPVLPRMRHKPYGRRFQGRLAERDSRLGITSPTGVSSPESTPSFSNAGMHRSQPSNDSNFYQSPPGSSHGVQLTNPGSFQQQGGFAAGNNNFMQNRRISNPPFPGAIGFQGPVQQPYGGFSSAGQQGGRYF</sequence>